<evidence type="ECO:0000256" key="1">
    <source>
        <dbReference type="SAM" id="Phobius"/>
    </source>
</evidence>
<reference evidence="2 3" key="1">
    <citation type="submission" date="2020-07" db="EMBL/GenBank/DDBJ databases">
        <title>Halomonas sp. QX-2 draft genome sequence.</title>
        <authorList>
            <person name="Qiu X."/>
        </authorList>
    </citation>
    <scope>NUCLEOTIDE SEQUENCE [LARGE SCALE GENOMIC DNA]</scope>
    <source>
        <strain evidence="2 3">QX-2</strain>
    </source>
</reference>
<dbReference type="AlphaFoldDB" id="A0A7Z0SM25"/>
<feature type="transmembrane region" description="Helical" evidence="1">
    <location>
        <begin position="15"/>
        <end position="42"/>
    </location>
</feature>
<sequence length="124" mass="13667">MLFVFLNKGLNFSEIAFVVVDLIMSISLSFVSLSLVAIFFYCAGCIGEPNYMRKVKTSKSMSFQSVGFGLMLMIIGVGIILIIPNTFGETYTSITQGVLFISFGLLTLSVSIFSFTKGQRDERT</sequence>
<keyword evidence="3" id="KW-1185">Reference proteome</keyword>
<comment type="caution">
    <text evidence="2">The sequence shown here is derived from an EMBL/GenBank/DDBJ whole genome shotgun (WGS) entry which is preliminary data.</text>
</comment>
<evidence type="ECO:0000313" key="3">
    <source>
        <dbReference type="Proteomes" id="UP000520876"/>
    </source>
</evidence>
<dbReference type="EMBL" id="JACCGK010000006">
    <property type="protein sequence ID" value="NYT72320.1"/>
    <property type="molecule type" value="Genomic_DNA"/>
</dbReference>
<accession>A0A7Z0SM25</accession>
<protein>
    <submittedName>
        <fullName evidence="2">Uncharacterized protein</fullName>
    </submittedName>
</protein>
<feature type="transmembrane region" description="Helical" evidence="1">
    <location>
        <begin position="95"/>
        <end position="115"/>
    </location>
</feature>
<evidence type="ECO:0000313" key="2">
    <source>
        <dbReference type="EMBL" id="NYT72320.1"/>
    </source>
</evidence>
<keyword evidence="1" id="KW-0812">Transmembrane</keyword>
<dbReference type="RefSeq" id="WP_180091262.1">
    <property type="nucleotide sequence ID" value="NZ_JACCGK010000006.1"/>
</dbReference>
<gene>
    <name evidence="2" type="ORF">HZU72_07760</name>
</gene>
<dbReference type="Proteomes" id="UP000520876">
    <property type="component" value="Unassembled WGS sequence"/>
</dbReference>
<keyword evidence="1" id="KW-1133">Transmembrane helix</keyword>
<feature type="transmembrane region" description="Helical" evidence="1">
    <location>
        <begin position="63"/>
        <end position="83"/>
    </location>
</feature>
<organism evidence="2 3">
    <name type="scientific">Vreelandella sedimenti</name>
    <dbReference type="NCBI Taxonomy" id="2729618"/>
    <lineage>
        <taxon>Bacteria</taxon>
        <taxon>Pseudomonadati</taxon>
        <taxon>Pseudomonadota</taxon>
        <taxon>Gammaproteobacteria</taxon>
        <taxon>Oceanospirillales</taxon>
        <taxon>Halomonadaceae</taxon>
        <taxon>Vreelandella</taxon>
    </lineage>
</organism>
<keyword evidence="1" id="KW-0472">Membrane</keyword>
<name>A0A7Z0SM25_9GAMM</name>
<proteinExistence type="predicted"/>